<evidence type="ECO:0000259" key="1">
    <source>
        <dbReference type="Pfam" id="PF16075"/>
    </source>
</evidence>
<gene>
    <name evidence="2" type="ORF">HS961_12590</name>
</gene>
<name>A0A7G5EHX1_9BURK</name>
<reference evidence="2 3" key="1">
    <citation type="journal article" date="2020" name="G3 (Bethesda)">
        <title>CeMbio - The Caenorhabditis elegans Microbiome Resource.</title>
        <authorList>
            <person name="Dirksen P."/>
            <person name="Assie A."/>
            <person name="Zimmermann J."/>
            <person name="Zhang F."/>
            <person name="Tietje A.M."/>
            <person name="Marsh S.A."/>
            <person name="Felix M.A."/>
            <person name="Shapira M."/>
            <person name="Kaleta C."/>
            <person name="Schulenburg H."/>
            <person name="Samuel B."/>
        </authorList>
    </citation>
    <scope>NUCLEOTIDE SEQUENCE [LARGE SCALE GENOMIC DNA]</scope>
    <source>
        <strain evidence="2 3">BIGb0172</strain>
    </source>
</reference>
<feature type="domain" description="DUF4815" evidence="1">
    <location>
        <begin position="3"/>
        <end position="566"/>
    </location>
</feature>
<dbReference type="RefSeq" id="WP_182322438.1">
    <property type="nucleotide sequence ID" value="NZ_CP058554.1"/>
</dbReference>
<keyword evidence="3" id="KW-1185">Reference proteome</keyword>
<dbReference type="EMBL" id="CP058554">
    <property type="protein sequence ID" value="QMV73596.1"/>
    <property type="molecule type" value="Genomic_DNA"/>
</dbReference>
<dbReference type="AlphaFoldDB" id="A0A7G5EHX1"/>
<dbReference type="KEGG" id="cpis:HS961_12590"/>
<dbReference type="InterPro" id="IPR032096">
    <property type="entry name" value="DUF4815"/>
</dbReference>
<dbReference type="Proteomes" id="UP000515240">
    <property type="component" value="Chromosome"/>
</dbReference>
<evidence type="ECO:0000313" key="3">
    <source>
        <dbReference type="Proteomes" id="UP000515240"/>
    </source>
</evidence>
<accession>A0A7G5EHX1</accession>
<sequence length="725" mass="78631">MTIYKTFDRADGFVSVDHHADRILQSRELNDSQAMQQDALRRIADGIFSDGDIREGARCAMSAATGIATMDAGSIYIAGRIHDVAAALVAVPVIGTQYVGIYLDTTKVTAVDDPRLYNPAVEGEGQNEPGADRTRMVARWGLAGSLTVPGDFFPVWTIEDGVVKPREALGTNSPIIGAIKDYDIASTGGGNYVVDGLAVLMKEDDPEGNQVYTVQAGEARVGGIAVFRPIDRTVIYPAVANTMLIQSEPHAASGEELQTIAFDRFPVLKPATVRVQRKKTQLVTRGPVAGGADPLNENSVVKINSVKLGGVTYVPNTDYKLTAGQVDWSPGGAEPATGNQYTVDFEYISIEPVLNQTPTTFQIANPVNGTVHYVDYEFAMRRFDRLVMDDQGVFSVIKGVPATWLPVKPDVPAGQLLLATIYQSWMQDTRQLLLDSWRMVPMQTIANYSNRMDDIELDLAELRLATDVNGRYSGLKKGYFADPMRDDSMRDQGMEQTAQIADGALQLYEDFGAHLLDDGKTAYAMGYDLAVGLRQSAYSRSMAINPSVAVGQLPASITLAPPIDRWEVPGVRKYPKRVQFLYAPIYFPGQTVAGSVQSEFDKNFDKSLIDTSDIYLREIDVGVTIAGFDPLEPVKAATFDGQDIALKDAQGQTPTANAQGVVQGSFKVPKGITVGTKRLRIEGDNGSYGEASYTGSATLKLSVSFLYRGDFIVAGVGNQTVNYVV</sequence>
<proteinExistence type="predicted"/>
<dbReference type="Pfam" id="PF16075">
    <property type="entry name" value="DUF4815"/>
    <property type="match status" value="1"/>
</dbReference>
<protein>
    <submittedName>
        <fullName evidence="2">DUF4815 domain-containing protein</fullName>
    </submittedName>
</protein>
<organism evidence="2 3">
    <name type="scientific">Comamonas piscis</name>
    <dbReference type="NCBI Taxonomy" id="1562974"/>
    <lineage>
        <taxon>Bacteria</taxon>
        <taxon>Pseudomonadati</taxon>
        <taxon>Pseudomonadota</taxon>
        <taxon>Betaproteobacteria</taxon>
        <taxon>Burkholderiales</taxon>
        <taxon>Comamonadaceae</taxon>
        <taxon>Comamonas</taxon>
    </lineage>
</organism>
<evidence type="ECO:0000313" key="2">
    <source>
        <dbReference type="EMBL" id="QMV73596.1"/>
    </source>
</evidence>